<comment type="caution">
    <text evidence="2">The sequence shown here is derived from an EMBL/GenBank/DDBJ whole genome shotgun (WGS) entry which is preliminary data.</text>
</comment>
<evidence type="ECO:0000313" key="2">
    <source>
        <dbReference type="EMBL" id="CAK0833802.1"/>
    </source>
</evidence>
<gene>
    <name evidence="2" type="ORF">PCOR1329_LOCUS31387</name>
</gene>
<dbReference type="Proteomes" id="UP001189429">
    <property type="component" value="Unassembled WGS sequence"/>
</dbReference>
<name>A0ABN9SPK5_9DINO</name>
<protein>
    <recommendedName>
        <fullName evidence="4">Vesicle transport protein</fullName>
    </recommendedName>
</protein>
<feature type="transmembrane region" description="Helical" evidence="1">
    <location>
        <begin position="69"/>
        <end position="93"/>
    </location>
</feature>
<sequence>MLSRASASPLARVTQDPLVEMARLDPVMATSFVKSAMLMGGLSSGLVAVVSGALLAACWSSWALCERPLRWWLLVNCLLQLVQVSPWVVRLLMRVSLVRSRNR</sequence>
<reference evidence="2" key="1">
    <citation type="submission" date="2023-10" db="EMBL/GenBank/DDBJ databases">
        <authorList>
            <person name="Chen Y."/>
            <person name="Shah S."/>
            <person name="Dougan E. K."/>
            <person name="Thang M."/>
            <person name="Chan C."/>
        </authorList>
    </citation>
    <scope>NUCLEOTIDE SEQUENCE [LARGE SCALE GENOMIC DNA]</scope>
</reference>
<dbReference type="EMBL" id="CAUYUJ010012348">
    <property type="protein sequence ID" value="CAK0833802.1"/>
    <property type="molecule type" value="Genomic_DNA"/>
</dbReference>
<keyword evidence="3" id="KW-1185">Reference proteome</keyword>
<keyword evidence="1" id="KW-0812">Transmembrane</keyword>
<feature type="transmembrane region" description="Helical" evidence="1">
    <location>
        <begin position="38"/>
        <end position="63"/>
    </location>
</feature>
<evidence type="ECO:0008006" key="4">
    <source>
        <dbReference type="Google" id="ProtNLM"/>
    </source>
</evidence>
<keyword evidence="1" id="KW-0472">Membrane</keyword>
<evidence type="ECO:0000256" key="1">
    <source>
        <dbReference type="SAM" id="Phobius"/>
    </source>
</evidence>
<proteinExistence type="predicted"/>
<accession>A0ABN9SPK5</accession>
<evidence type="ECO:0000313" key="3">
    <source>
        <dbReference type="Proteomes" id="UP001189429"/>
    </source>
</evidence>
<organism evidence="2 3">
    <name type="scientific">Prorocentrum cordatum</name>
    <dbReference type="NCBI Taxonomy" id="2364126"/>
    <lineage>
        <taxon>Eukaryota</taxon>
        <taxon>Sar</taxon>
        <taxon>Alveolata</taxon>
        <taxon>Dinophyceae</taxon>
        <taxon>Prorocentrales</taxon>
        <taxon>Prorocentraceae</taxon>
        <taxon>Prorocentrum</taxon>
    </lineage>
</organism>
<keyword evidence="1" id="KW-1133">Transmembrane helix</keyword>